<dbReference type="AlphaFoldDB" id="X0Y331"/>
<feature type="non-terminal residue" evidence="1">
    <location>
        <position position="1"/>
    </location>
</feature>
<evidence type="ECO:0000313" key="1">
    <source>
        <dbReference type="EMBL" id="GAG41767.1"/>
    </source>
</evidence>
<accession>X0Y331</accession>
<proteinExistence type="predicted"/>
<name>X0Y331_9ZZZZ</name>
<protein>
    <submittedName>
        <fullName evidence="1">Uncharacterized protein</fullName>
    </submittedName>
</protein>
<comment type="caution">
    <text evidence="1">The sequence shown here is derived from an EMBL/GenBank/DDBJ whole genome shotgun (WGS) entry which is preliminary data.</text>
</comment>
<sequence length="76" mass="8267">ARLQTYAVLSGATQSRVTTVLRTGNKKECGNAHILGSPAGEAKVTIDIDESLVPKESVTALQEDMDFILDSYEVKW</sequence>
<gene>
    <name evidence="1" type="ORF">S01H1_62646</name>
</gene>
<organism evidence="1">
    <name type="scientific">marine sediment metagenome</name>
    <dbReference type="NCBI Taxonomy" id="412755"/>
    <lineage>
        <taxon>unclassified sequences</taxon>
        <taxon>metagenomes</taxon>
        <taxon>ecological metagenomes</taxon>
    </lineage>
</organism>
<dbReference type="EMBL" id="BARS01041163">
    <property type="protein sequence ID" value="GAG41767.1"/>
    <property type="molecule type" value="Genomic_DNA"/>
</dbReference>
<reference evidence="1" key="1">
    <citation type="journal article" date="2014" name="Front. Microbiol.">
        <title>High frequency of phylogenetically diverse reductive dehalogenase-homologous genes in deep subseafloor sedimentary metagenomes.</title>
        <authorList>
            <person name="Kawai M."/>
            <person name="Futagami T."/>
            <person name="Toyoda A."/>
            <person name="Takaki Y."/>
            <person name="Nishi S."/>
            <person name="Hori S."/>
            <person name="Arai W."/>
            <person name="Tsubouchi T."/>
            <person name="Morono Y."/>
            <person name="Uchiyama I."/>
            <person name="Ito T."/>
            <person name="Fujiyama A."/>
            <person name="Inagaki F."/>
            <person name="Takami H."/>
        </authorList>
    </citation>
    <scope>NUCLEOTIDE SEQUENCE</scope>
    <source>
        <strain evidence="1">Expedition CK06-06</strain>
    </source>
</reference>